<keyword evidence="2" id="KW-0963">Cytoplasm</keyword>
<evidence type="ECO:0000256" key="1">
    <source>
        <dbReference type="ARBA" id="ARBA00004245"/>
    </source>
</evidence>
<sequence>MKNFAQVIKINITAPKGVGIDISREERYKKCRVCFGHLLTLRSIVLQRQSADGQLGKLFTELYEMLQTLDR</sequence>
<evidence type="ECO:0000256" key="2">
    <source>
        <dbReference type="ARBA" id="ARBA00022490"/>
    </source>
</evidence>
<dbReference type="InterPro" id="IPR028021">
    <property type="entry name" value="Katanin_C-terminal"/>
</dbReference>
<accession>A0A8X6PD02</accession>
<organism evidence="5 6">
    <name type="scientific">Nephila pilipes</name>
    <name type="common">Giant wood spider</name>
    <name type="synonym">Nephila maculata</name>
    <dbReference type="NCBI Taxonomy" id="299642"/>
    <lineage>
        <taxon>Eukaryota</taxon>
        <taxon>Metazoa</taxon>
        <taxon>Ecdysozoa</taxon>
        <taxon>Arthropoda</taxon>
        <taxon>Chelicerata</taxon>
        <taxon>Arachnida</taxon>
        <taxon>Araneae</taxon>
        <taxon>Araneomorphae</taxon>
        <taxon>Entelegynae</taxon>
        <taxon>Araneoidea</taxon>
        <taxon>Nephilidae</taxon>
        <taxon>Nephila</taxon>
    </lineage>
</organism>
<dbReference type="Pfam" id="PF13925">
    <property type="entry name" value="Katanin_con80"/>
    <property type="match status" value="1"/>
</dbReference>
<keyword evidence="3" id="KW-0206">Cytoskeleton</keyword>
<comment type="caution">
    <text evidence="5">The sequence shown here is derived from an EMBL/GenBank/DDBJ whole genome shotgun (WGS) entry which is preliminary data.</text>
</comment>
<name>A0A8X6PD02_NEPPI</name>
<reference evidence="5" key="1">
    <citation type="submission" date="2020-08" db="EMBL/GenBank/DDBJ databases">
        <title>Multicomponent nature underlies the extraordinary mechanical properties of spider dragline silk.</title>
        <authorList>
            <person name="Kono N."/>
            <person name="Nakamura H."/>
            <person name="Mori M."/>
            <person name="Yoshida Y."/>
            <person name="Ohtoshi R."/>
            <person name="Malay A.D."/>
            <person name="Moran D.A.P."/>
            <person name="Tomita M."/>
            <person name="Numata K."/>
            <person name="Arakawa K."/>
        </authorList>
    </citation>
    <scope>NUCLEOTIDE SEQUENCE</scope>
</reference>
<proteinExistence type="predicted"/>
<dbReference type="GO" id="GO:0005856">
    <property type="term" value="C:cytoskeleton"/>
    <property type="evidence" value="ECO:0007669"/>
    <property type="project" value="UniProtKB-SubCell"/>
</dbReference>
<dbReference type="AlphaFoldDB" id="A0A8X6PD02"/>
<evidence type="ECO:0000313" key="6">
    <source>
        <dbReference type="Proteomes" id="UP000887013"/>
    </source>
</evidence>
<feature type="domain" description="Katanin p80 subunit C-terminal" evidence="4">
    <location>
        <begin position="1"/>
        <end position="64"/>
    </location>
</feature>
<comment type="subcellular location">
    <subcellularLocation>
        <location evidence="1">Cytoplasm</location>
        <location evidence="1">Cytoskeleton</location>
    </subcellularLocation>
</comment>
<gene>
    <name evidence="5" type="primary">KATNB1_1</name>
    <name evidence="5" type="ORF">NPIL_5291</name>
</gene>
<evidence type="ECO:0000256" key="3">
    <source>
        <dbReference type="ARBA" id="ARBA00023212"/>
    </source>
</evidence>
<keyword evidence="6" id="KW-1185">Reference proteome</keyword>
<dbReference type="GO" id="GO:0008017">
    <property type="term" value="F:microtubule binding"/>
    <property type="evidence" value="ECO:0007669"/>
    <property type="project" value="InterPro"/>
</dbReference>
<evidence type="ECO:0000259" key="4">
    <source>
        <dbReference type="Pfam" id="PF13925"/>
    </source>
</evidence>
<evidence type="ECO:0000313" key="5">
    <source>
        <dbReference type="EMBL" id="GFT58469.1"/>
    </source>
</evidence>
<dbReference type="EMBL" id="BMAW01113714">
    <property type="protein sequence ID" value="GFT58469.1"/>
    <property type="molecule type" value="Genomic_DNA"/>
</dbReference>
<protein>
    <submittedName>
        <fullName evidence="5">Katanin p80 WD40 repeat-containing subunit B1</fullName>
    </submittedName>
</protein>
<dbReference type="OrthoDB" id="6425820at2759"/>
<dbReference type="Proteomes" id="UP000887013">
    <property type="component" value="Unassembled WGS sequence"/>
</dbReference>